<dbReference type="PANTHER" id="PTHR10629">
    <property type="entry name" value="CYTOSINE-SPECIFIC METHYLTRANSFERASE"/>
    <property type="match status" value="1"/>
</dbReference>
<evidence type="ECO:0000256" key="1">
    <source>
        <dbReference type="ARBA" id="ARBA00011975"/>
    </source>
</evidence>
<evidence type="ECO:0000313" key="7">
    <source>
        <dbReference type="Proteomes" id="UP001595925"/>
    </source>
</evidence>
<dbReference type="InterPro" id="IPR029063">
    <property type="entry name" value="SAM-dependent_MTases_sf"/>
</dbReference>
<keyword evidence="4" id="KW-0949">S-adenosyl-L-methionine</keyword>
<dbReference type="GO" id="GO:0003886">
    <property type="term" value="F:DNA (cytosine-5-)-methyltransferase activity"/>
    <property type="evidence" value="ECO:0007669"/>
    <property type="project" value="UniProtKB-EC"/>
</dbReference>
<dbReference type="EMBL" id="JBHSJG010000040">
    <property type="protein sequence ID" value="MFC4989137.1"/>
    <property type="molecule type" value="Genomic_DNA"/>
</dbReference>
<keyword evidence="3" id="KW-0808">Transferase</keyword>
<dbReference type="SUPFAM" id="SSF53335">
    <property type="entry name" value="S-adenosyl-L-methionine-dependent methyltransferases"/>
    <property type="match status" value="1"/>
</dbReference>
<dbReference type="Proteomes" id="UP001595925">
    <property type="component" value="Unassembled WGS sequence"/>
</dbReference>
<evidence type="ECO:0000256" key="2">
    <source>
        <dbReference type="ARBA" id="ARBA00022603"/>
    </source>
</evidence>
<organism evidence="6 7">
    <name type="scientific">Saliphagus infecundisoli</name>
    <dbReference type="NCBI Taxonomy" id="1849069"/>
    <lineage>
        <taxon>Archaea</taxon>
        <taxon>Methanobacteriati</taxon>
        <taxon>Methanobacteriota</taxon>
        <taxon>Stenosarchaea group</taxon>
        <taxon>Halobacteria</taxon>
        <taxon>Halobacteriales</taxon>
        <taxon>Natrialbaceae</taxon>
        <taxon>Saliphagus</taxon>
    </lineage>
</organism>
<keyword evidence="7" id="KW-1185">Reference proteome</keyword>
<dbReference type="PRINTS" id="PR00105">
    <property type="entry name" value="C5METTRFRASE"/>
</dbReference>
<dbReference type="InterPro" id="IPR001525">
    <property type="entry name" value="C5_MeTfrase"/>
</dbReference>
<comment type="caution">
    <text evidence="6">The sequence shown here is derived from an EMBL/GenBank/DDBJ whole genome shotgun (WGS) entry which is preliminary data.</text>
</comment>
<dbReference type="InterPro" id="IPR050390">
    <property type="entry name" value="C5-Methyltransferase"/>
</dbReference>
<evidence type="ECO:0000256" key="3">
    <source>
        <dbReference type="ARBA" id="ARBA00022679"/>
    </source>
</evidence>
<dbReference type="Gene3D" id="3.40.50.150">
    <property type="entry name" value="Vaccinia Virus protein VP39"/>
    <property type="match status" value="1"/>
</dbReference>
<evidence type="ECO:0000313" key="6">
    <source>
        <dbReference type="EMBL" id="MFC4989137.1"/>
    </source>
</evidence>
<feature type="region of interest" description="Disordered" evidence="5">
    <location>
        <begin position="142"/>
        <end position="167"/>
    </location>
</feature>
<gene>
    <name evidence="6" type="ORF">ACFPFO_15445</name>
</gene>
<protein>
    <recommendedName>
        <fullName evidence="1">DNA (cytosine-5-)-methyltransferase</fullName>
        <ecNumber evidence="1">2.1.1.37</ecNumber>
    </recommendedName>
</protein>
<dbReference type="Pfam" id="PF00145">
    <property type="entry name" value="DNA_methylase"/>
    <property type="match status" value="1"/>
</dbReference>
<dbReference type="RefSeq" id="WP_263623716.1">
    <property type="nucleotide sequence ID" value="NZ_JAIVEF010000014.1"/>
</dbReference>
<name>A0ABD5QJD9_9EURY</name>
<dbReference type="PANTHER" id="PTHR10629:SF52">
    <property type="entry name" value="DNA (CYTOSINE-5)-METHYLTRANSFERASE 1"/>
    <property type="match status" value="1"/>
</dbReference>
<evidence type="ECO:0000256" key="4">
    <source>
        <dbReference type="ARBA" id="ARBA00022691"/>
    </source>
</evidence>
<accession>A0ABD5QJD9</accession>
<dbReference type="EC" id="2.1.1.37" evidence="1"/>
<keyword evidence="2 6" id="KW-0489">Methyltransferase</keyword>
<dbReference type="AlphaFoldDB" id="A0ABD5QJD9"/>
<reference evidence="6 7" key="1">
    <citation type="journal article" date="2019" name="Int. J. Syst. Evol. Microbiol.">
        <title>The Global Catalogue of Microorganisms (GCM) 10K type strain sequencing project: providing services to taxonomists for standard genome sequencing and annotation.</title>
        <authorList>
            <consortium name="The Broad Institute Genomics Platform"/>
            <consortium name="The Broad Institute Genome Sequencing Center for Infectious Disease"/>
            <person name="Wu L."/>
            <person name="Ma J."/>
        </authorList>
    </citation>
    <scope>NUCLEOTIDE SEQUENCE [LARGE SCALE GENOMIC DNA]</scope>
    <source>
        <strain evidence="6 7">CGMCC 1.15824</strain>
    </source>
</reference>
<proteinExistence type="predicted"/>
<sequence length="167" mass="18357">MTDQSDETVRAVDLFCGGGGLSTALAEACEELDRDVELVAVNHWGKAIETHQRNHPWATHLNAKVEELHPPDVVDPGTVDILIAAPECTHFSAARGGKPVTEQQRASPMHVLDWVGKLQPESVLLENVPEFKSWGQSSMVSRHVTGRNSTPGRPSWRPTAIPFDTRH</sequence>
<evidence type="ECO:0000256" key="5">
    <source>
        <dbReference type="SAM" id="MobiDB-lite"/>
    </source>
</evidence>
<dbReference type="GO" id="GO:0032259">
    <property type="term" value="P:methylation"/>
    <property type="evidence" value="ECO:0007669"/>
    <property type="project" value="UniProtKB-KW"/>
</dbReference>
<feature type="compositionally biased region" description="Polar residues" evidence="5">
    <location>
        <begin position="142"/>
        <end position="152"/>
    </location>
</feature>